<evidence type="ECO:0008006" key="4">
    <source>
        <dbReference type="Google" id="ProtNLM"/>
    </source>
</evidence>
<sequence>MTFISVFSCSSSLSLSACLASEPIVEFSFRSVLKKLYASSSFHFSTNSELLACLILDRERLGPAADGLQLDRVRPRGMELSLLPGKFLEANGEEE</sequence>
<proteinExistence type="predicted"/>
<keyword evidence="1" id="KW-0732">Signal</keyword>
<evidence type="ECO:0000313" key="3">
    <source>
        <dbReference type="Proteomes" id="UP000276133"/>
    </source>
</evidence>
<reference evidence="2 3" key="1">
    <citation type="journal article" date="2018" name="Sci. Rep.">
        <title>Genomic signatures of local adaptation to the degree of environmental predictability in rotifers.</title>
        <authorList>
            <person name="Franch-Gras L."/>
            <person name="Hahn C."/>
            <person name="Garcia-Roger E.M."/>
            <person name="Carmona M.J."/>
            <person name="Serra M."/>
            <person name="Gomez A."/>
        </authorList>
    </citation>
    <scope>NUCLEOTIDE SEQUENCE [LARGE SCALE GENOMIC DNA]</scope>
    <source>
        <strain evidence="2">HYR1</strain>
    </source>
</reference>
<gene>
    <name evidence="2" type="ORF">BpHYR1_023225</name>
</gene>
<comment type="caution">
    <text evidence="2">The sequence shown here is derived from an EMBL/GenBank/DDBJ whole genome shotgun (WGS) entry which is preliminary data.</text>
</comment>
<name>A0A3M7ST67_BRAPC</name>
<dbReference type="Proteomes" id="UP000276133">
    <property type="component" value="Unassembled WGS sequence"/>
</dbReference>
<accession>A0A3M7ST67</accession>
<keyword evidence="3" id="KW-1185">Reference proteome</keyword>
<dbReference type="AlphaFoldDB" id="A0A3M7ST67"/>
<evidence type="ECO:0000313" key="2">
    <source>
        <dbReference type="EMBL" id="RNA38817.1"/>
    </source>
</evidence>
<feature type="signal peptide" evidence="1">
    <location>
        <begin position="1"/>
        <end position="20"/>
    </location>
</feature>
<feature type="chain" id="PRO_5018235332" description="Secreted protein" evidence="1">
    <location>
        <begin position="21"/>
        <end position="95"/>
    </location>
</feature>
<dbReference type="EMBL" id="REGN01000817">
    <property type="protein sequence ID" value="RNA38817.1"/>
    <property type="molecule type" value="Genomic_DNA"/>
</dbReference>
<organism evidence="2 3">
    <name type="scientific">Brachionus plicatilis</name>
    <name type="common">Marine rotifer</name>
    <name type="synonym">Brachionus muelleri</name>
    <dbReference type="NCBI Taxonomy" id="10195"/>
    <lineage>
        <taxon>Eukaryota</taxon>
        <taxon>Metazoa</taxon>
        <taxon>Spiralia</taxon>
        <taxon>Gnathifera</taxon>
        <taxon>Rotifera</taxon>
        <taxon>Eurotatoria</taxon>
        <taxon>Monogononta</taxon>
        <taxon>Pseudotrocha</taxon>
        <taxon>Ploima</taxon>
        <taxon>Brachionidae</taxon>
        <taxon>Brachionus</taxon>
    </lineage>
</organism>
<protein>
    <recommendedName>
        <fullName evidence="4">Secreted protein</fullName>
    </recommendedName>
</protein>
<evidence type="ECO:0000256" key="1">
    <source>
        <dbReference type="SAM" id="SignalP"/>
    </source>
</evidence>